<dbReference type="InterPro" id="IPR052164">
    <property type="entry name" value="Anthracycline_SecMetBiosynth"/>
</dbReference>
<sequence>MTTSPTQSEHHHRIDYIELAATDLPQVKRFYEAVFGWRFEDYGPSYTSFHDGRLAGGFTTQFPVTPGGPLIVLYSKELEATLARVREAGGRIVKDIFSFPGGRRFHFMDPSGNELAVWSEP</sequence>
<evidence type="ECO:0000313" key="2">
    <source>
        <dbReference type="EMBL" id="ATB28029.1"/>
    </source>
</evidence>
<feature type="domain" description="VOC" evidence="1">
    <location>
        <begin position="13"/>
        <end position="120"/>
    </location>
</feature>
<dbReference type="KEGG" id="mbd:MEBOL_001474"/>
<dbReference type="PROSITE" id="PS51819">
    <property type="entry name" value="VOC"/>
    <property type="match status" value="1"/>
</dbReference>
<keyword evidence="3" id="KW-1185">Reference proteome</keyword>
<gene>
    <name evidence="2" type="ORF">MEBOL_001474</name>
</gene>
<dbReference type="EMBL" id="CP022163">
    <property type="protein sequence ID" value="ATB28029.1"/>
    <property type="molecule type" value="Genomic_DNA"/>
</dbReference>
<dbReference type="Pfam" id="PF00903">
    <property type="entry name" value="Glyoxalase"/>
    <property type="match status" value="1"/>
</dbReference>
<reference evidence="2 3" key="1">
    <citation type="submission" date="2017-06" db="EMBL/GenBank/DDBJ databases">
        <authorList>
            <person name="Kim H.J."/>
            <person name="Triplett B.A."/>
        </authorList>
    </citation>
    <scope>NUCLEOTIDE SEQUENCE [LARGE SCALE GENOMIC DNA]</scope>
    <source>
        <strain evidence="2 3">DSM 14713</strain>
    </source>
</reference>
<dbReference type="AlphaFoldDB" id="A0A250I828"/>
<dbReference type="PANTHER" id="PTHR33993:SF1">
    <property type="entry name" value="GLYOXALASE FAMILY PROTEIN"/>
    <property type="match status" value="1"/>
</dbReference>
<dbReference type="InterPro" id="IPR037523">
    <property type="entry name" value="VOC_core"/>
</dbReference>
<dbReference type="InterPro" id="IPR004360">
    <property type="entry name" value="Glyas_Fos-R_dOase_dom"/>
</dbReference>
<dbReference type="Gene3D" id="3.10.180.10">
    <property type="entry name" value="2,3-Dihydroxybiphenyl 1,2-Dioxygenase, domain 1"/>
    <property type="match status" value="1"/>
</dbReference>
<proteinExistence type="predicted"/>
<protein>
    <submittedName>
        <fullName evidence="2">Bleomycin resistance protein</fullName>
    </submittedName>
</protein>
<accession>A0A250I828</accession>
<dbReference type="RefSeq" id="WP_095976749.1">
    <property type="nucleotide sequence ID" value="NZ_CP022163.1"/>
</dbReference>
<dbReference type="PANTHER" id="PTHR33993">
    <property type="entry name" value="GLYOXALASE-RELATED"/>
    <property type="match status" value="1"/>
</dbReference>
<dbReference type="OrthoDB" id="9792323at2"/>
<dbReference type="SUPFAM" id="SSF54593">
    <property type="entry name" value="Glyoxalase/Bleomycin resistance protein/Dihydroxybiphenyl dioxygenase"/>
    <property type="match status" value="1"/>
</dbReference>
<organism evidence="2 3">
    <name type="scientific">Melittangium boletus DSM 14713</name>
    <dbReference type="NCBI Taxonomy" id="1294270"/>
    <lineage>
        <taxon>Bacteria</taxon>
        <taxon>Pseudomonadati</taxon>
        <taxon>Myxococcota</taxon>
        <taxon>Myxococcia</taxon>
        <taxon>Myxococcales</taxon>
        <taxon>Cystobacterineae</taxon>
        <taxon>Archangiaceae</taxon>
        <taxon>Melittangium</taxon>
    </lineage>
</organism>
<evidence type="ECO:0000259" key="1">
    <source>
        <dbReference type="PROSITE" id="PS51819"/>
    </source>
</evidence>
<dbReference type="InterPro" id="IPR029068">
    <property type="entry name" value="Glyas_Bleomycin-R_OHBP_Dase"/>
</dbReference>
<dbReference type="Proteomes" id="UP000217289">
    <property type="component" value="Chromosome"/>
</dbReference>
<name>A0A250I828_9BACT</name>
<evidence type="ECO:0000313" key="3">
    <source>
        <dbReference type="Proteomes" id="UP000217289"/>
    </source>
</evidence>
<dbReference type="CDD" id="cd07247">
    <property type="entry name" value="SgaA_N_like"/>
    <property type="match status" value="1"/>
</dbReference>